<gene>
    <name evidence="2" type="ORF">GCM10010361_78220</name>
</gene>
<dbReference type="Proteomes" id="UP001500909">
    <property type="component" value="Unassembled WGS sequence"/>
</dbReference>
<name>A0ABP3LI32_9ACTN</name>
<dbReference type="RefSeq" id="WP_346100468.1">
    <property type="nucleotide sequence ID" value="NZ_BAAABY010000070.1"/>
</dbReference>
<evidence type="ECO:0000313" key="3">
    <source>
        <dbReference type="Proteomes" id="UP001500909"/>
    </source>
</evidence>
<protein>
    <submittedName>
        <fullName evidence="2">Uncharacterized protein</fullName>
    </submittedName>
</protein>
<evidence type="ECO:0000256" key="1">
    <source>
        <dbReference type="SAM" id="MobiDB-lite"/>
    </source>
</evidence>
<feature type="compositionally biased region" description="Pro residues" evidence="1">
    <location>
        <begin position="13"/>
        <end position="32"/>
    </location>
</feature>
<sequence length="162" mass="17714">MATPETEHRPDYPPKTPPPPKKPPSPFPPEPVPKTIARTDSRIAARIANRRCANWTLEAQPWTPAGATRRVVQQLTTWGYRPDDTVGAIVRELTTTAVQAGGRRISIHLADQHRQVLVLVLAHQPVAEADESALHRIAELGVASCGTDHGPDGLRVWAVIDL</sequence>
<dbReference type="EMBL" id="BAAABY010000070">
    <property type="protein sequence ID" value="GAA0501048.1"/>
    <property type="molecule type" value="Genomic_DNA"/>
</dbReference>
<feature type="region of interest" description="Disordered" evidence="1">
    <location>
        <begin position="1"/>
        <end position="34"/>
    </location>
</feature>
<organism evidence="2 3">
    <name type="scientific">Streptomyces olivaceiscleroticus</name>
    <dbReference type="NCBI Taxonomy" id="68245"/>
    <lineage>
        <taxon>Bacteria</taxon>
        <taxon>Bacillati</taxon>
        <taxon>Actinomycetota</taxon>
        <taxon>Actinomycetes</taxon>
        <taxon>Kitasatosporales</taxon>
        <taxon>Streptomycetaceae</taxon>
        <taxon>Streptomyces</taxon>
    </lineage>
</organism>
<evidence type="ECO:0000313" key="2">
    <source>
        <dbReference type="EMBL" id="GAA0501048.1"/>
    </source>
</evidence>
<keyword evidence="3" id="KW-1185">Reference proteome</keyword>
<accession>A0ABP3LI32</accession>
<comment type="caution">
    <text evidence="2">The sequence shown here is derived from an EMBL/GenBank/DDBJ whole genome shotgun (WGS) entry which is preliminary data.</text>
</comment>
<proteinExistence type="predicted"/>
<feature type="compositionally biased region" description="Basic and acidic residues" evidence="1">
    <location>
        <begin position="1"/>
        <end position="12"/>
    </location>
</feature>
<reference evidence="3" key="1">
    <citation type="journal article" date="2019" name="Int. J. Syst. Evol. Microbiol.">
        <title>The Global Catalogue of Microorganisms (GCM) 10K type strain sequencing project: providing services to taxonomists for standard genome sequencing and annotation.</title>
        <authorList>
            <consortium name="The Broad Institute Genomics Platform"/>
            <consortium name="The Broad Institute Genome Sequencing Center for Infectious Disease"/>
            <person name="Wu L."/>
            <person name="Ma J."/>
        </authorList>
    </citation>
    <scope>NUCLEOTIDE SEQUENCE [LARGE SCALE GENOMIC DNA]</scope>
    <source>
        <strain evidence="3">JCM 4805</strain>
    </source>
</reference>